<dbReference type="Proteomes" id="UP000001625">
    <property type="component" value="Chromosome"/>
</dbReference>
<dbReference type="GO" id="GO:0046961">
    <property type="term" value="F:proton-transporting ATPase activity, rotational mechanism"/>
    <property type="evidence" value="ECO:0007669"/>
    <property type="project" value="InterPro"/>
</dbReference>
<evidence type="ECO:0000313" key="6">
    <source>
        <dbReference type="Proteomes" id="UP000001625"/>
    </source>
</evidence>
<organism evidence="5 6">
    <name type="scientific">Sideroxydans lithotrophicus (strain ES-1)</name>
    <dbReference type="NCBI Taxonomy" id="580332"/>
    <lineage>
        <taxon>Bacteria</taxon>
        <taxon>Pseudomonadati</taxon>
        <taxon>Pseudomonadota</taxon>
        <taxon>Betaproteobacteria</taxon>
        <taxon>Nitrosomonadales</taxon>
        <taxon>Gallionellaceae</taxon>
        <taxon>Sideroxydans</taxon>
    </lineage>
</organism>
<dbReference type="GO" id="GO:0042777">
    <property type="term" value="P:proton motive force-driven plasma membrane ATP synthesis"/>
    <property type="evidence" value="ECO:0007669"/>
    <property type="project" value="UniProtKB-UniRule"/>
</dbReference>
<keyword evidence="3 4" id="KW-0406">Ion transport</keyword>
<dbReference type="NCBIfam" id="TIGR00309">
    <property type="entry name" value="V_ATPase_subD"/>
    <property type="match status" value="1"/>
</dbReference>
<dbReference type="HOGENOM" id="CLU_069688_2_0_4"/>
<dbReference type="HAMAP" id="MF_00271">
    <property type="entry name" value="ATP_synth_D_arch"/>
    <property type="match status" value="1"/>
</dbReference>
<dbReference type="GO" id="GO:0046933">
    <property type="term" value="F:proton-transporting ATP synthase activity, rotational mechanism"/>
    <property type="evidence" value="ECO:0007669"/>
    <property type="project" value="UniProtKB-UniRule"/>
</dbReference>
<evidence type="ECO:0000313" key="5">
    <source>
        <dbReference type="EMBL" id="ADE12775.1"/>
    </source>
</evidence>
<accession>D5CN78</accession>
<dbReference type="Pfam" id="PF01813">
    <property type="entry name" value="ATP-synt_D"/>
    <property type="match status" value="1"/>
</dbReference>
<protein>
    <recommendedName>
        <fullName evidence="4">V-type ATP synthase subunit D</fullName>
    </recommendedName>
    <alternativeName>
        <fullName evidence="4">V-ATPase subunit D</fullName>
    </alternativeName>
</protein>
<dbReference type="InterPro" id="IPR002699">
    <property type="entry name" value="V_ATPase_D"/>
</dbReference>
<evidence type="ECO:0000256" key="1">
    <source>
        <dbReference type="ARBA" id="ARBA00005850"/>
    </source>
</evidence>
<evidence type="ECO:0000256" key="3">
    <source>
        <dbReference type="ARBA" id="ARBA00023065"/>
    </source>
</evidence>
<dbReference type="RefSeq" id="WP_013030673.1">
    <property type="nucleotide sequence ID" value="NC_013959.1"/>
</dbReference>
<comment type="function">
    <text evidence="4">Produces ATP from ADP in the presence of a proton gradient across the membrane.</text>
</comment>
<proteinExistence type="inferred from homology"/>
<evidence type="ECO:0000256" key="2">
    <source>
        <dbReference type="ARBA" id="ARBA00022448"/>
    </source>
</evidence>
<sequence>MNKLLKVRPTKNTLLALRKQLVSLQHGHDLLERKRELLTRLVHQRLKKYHELRVTVSEALQHTYYWLSIAHMRMGSTQLRQAVLGLKPVLSVHILPRSSIGVEYPTVSVESAPMMPIGLMWTDSSFDEARSRMTETAVLLAQLGEAETALWRLLTEQRKTQKRVNALKYNVIPRYQATIRYIESALSEEERNTLFQLKVMREQLEAAEG</sequence>
<dbReference type="AlphaFoldDB" id="D5CN78"/>
<reference evidence="5 6" key="1">
    <citation type="submission" date="2010-03" db="EMBL/GenBank/DDBJ databases">
        <title>Complete sequence of Sideroxydans lithotrophicus ES-1.</title>
        <authorList>
            <consortium name="US DOE Joint Genome Institute"/>
            <person name="Lucas S."/>
            <person name="Copeland A."/>
            <person name="Lapidus A."/>
            <person name="Cheng J.-F."/>
            <person name="Bruce D."/>
            <person name="Goodwin L."/>
            <person name="Pitluck S."/>
            <person name="Munk A.C."/>
            <person name="Detter J.C."/>
            <person name="Han C."/>
            <person name="Tapia R."/>
            <person name="Larimer F."/>
            <person name="Land M."/>
            <person name="Hauser L."/>
            <person name="Kyrpides N."/>
            <person name="Ivanova N."/>
            <person name="Emerson D."/>
            <person name="Woyke T."/>
        </authorList>
    </citation>
    <scope>NUCLEOTIDE SEQUENCE [LARGE SCALE GENOMIC DNA]</scope>
    <source>
        <strain evidence="5 6">ES-1</strain>
    </source>
</reference>
<evidence type="ECO:0000256" key="4">
    <source>
        <dbReference type="HAMAP-Rule" id="MF_00271"/>
    </source>
</evidence>
<gene>
    <name evidence="4" type="primary">atpD</name>
    <name evidence="5" type="ordered locus">Slit_2550</name>
</gene>
<comment type="similarity">
    <text evidence="1 4">Belongs to the V-ATPase D subunit family.</text>
</comment>
<dbReference type="PANTHER" id="PTHR11671">
    <property type="entry name" value="V-TYPE ATP SYNTHASE SUBUNIT D"/>
    <property type="match status" value="1"/>
</dbReference>
<keyword evidence="6" id="KW-1185">Reference proteome</keyword>
<keyword evidence="2 4" id="KW-0813">Transport</keyword>
<dbReference type="Gene3D" id="1.10.287.3240">
    <property type="match status" value="1"/>
</dbReference>
<dbReference type="GO" id="GO:0005524">
    <property type="term" value="F:ATP binding"/>
    <property type="evidence" value="ECO:0007669"/>
    <property type="project" value="UniProtKB-UniRule"/>
</dbReference>
<keyword evidence="4" id="KW-0066">ATP synthesis</keyword>
<name>D5CN78_SIDLE</name>
<dbReference type="STRING" id="580332.Slit_2550"/>
<dbReference type="EMBL" id="CP001965">
    <property type="protein sequence ID" value="ADE12775.1"/>
    <property type="molecule type" value="Genomic_DNA"/>
</dbReference>
<keyword evidence="4" id="KW-0375">Hydrogen ion transport</keyword>
<dbReference type="eggNOG" id="COG1394">
    <property type="taxonomic scope" value="Bacteria"/>
</dbReference>
<dbReference type="KEGG" id="slt:Slit_2550"/>